<comment type="caution">
    <text evidence="2">The sequence shown here is derived from an EMBL/GenBank/DDBJ whole genome shotgun (WGS) entry which is preliminary data.</text>
</comment>
<sequence length="126" mass="14079">MGPSCRPIQRSPGQCWRVNGSPPSPAPPQRQAVPSRPRPRRYVRDNGAPRHPKNTCQLSPEPPGHLQLALPWAPGQRHRCARRYVPGPVRSSELRVRSGRHLGSAPTQTVYFTSFSINIVYVLDLC</sequence>
<reference evidence="2" key="1">
    <citation type="journal article" date="2022" name="bioRxiv">
        <title>Sequencing and chromosome-scale assembly of the giantPleurodeles waltlgenome.</title>
        <authorList>
            <person name="Brown T."/>
            <person name="Elewa A."/>
            <person name="Iarovenko S."/>
            <person name="Subramanian E."/>
            <person name="Araus A.J."/>
            <person name="Petzold A."/>
            <person name="Susuki M."/>
            <person name="Suzuki K.-i.T."/>
            <person name="Hayashi T."/>
            <person name="Toyoda A."/>
            <person name="Oliveira C."/>
            <person name="Osipova E."/>
            <person name="Leigh N.D."/>
            <person name="Simon A."/>
            <person name="Yun M.H."/>
        </authorList>
    </citation>
    <scope>NUCLEOTIDE SEQUENCE</scope>
    <source>
        <strain evidence="2">20211129_DDA</strain>
        <tissue evidence="2">Liver</tissue>
    </source>
</reference>
<protein>
    <submittedName>
        <fullName evidence="2">Uncharacterized protein</fullName>
    </submittedName>
</protein>
<name>A0AAV7M8C1_PLEWA</name>
<feature type="region of interest" description="Disordered" evidence="1">
    <location>
        <begin position="1"/>
        <end position="63"/>
    </location>
</feature>
<keyword evidence="3" id="KW-1185">Reference proteome</keyword>
<dbReference type="Proteomes" id="UP001066276">
    <property type="component" value="Chromosome 10"/>
</dbReference>
<organism evidence="2 3">
    <name type="scientific">Pleurodeles waltl</name>
    <name type="common">Iberian ribbed newt</name>
    <dbReference type="NCBI Taxonomy" id="8319"/>
    <lineage>
        <taxon>Eukaryota</taxon>
        <taxon>Metazoa</taxon>
        <taxon>Chordata</taxon>
        <taxon>Craniata</taxon>
        <taxon>Vertebrata</taxon>
        <taxon>Euteleostomi</taxon>
        <taxon>Amphibia</taxon>
        <taxon>Batrachia</taxon>
        <taxon>Caudata</taxon>
        <taxon>Salamandroidea</taxon>
        <taxon>Salamandridae</taxon>
        <taxon>Pleurodelinae</taxon>
        <taxon>Pleurodeles</taxon>
    </lineage>
</organism>
<dbReference type="AlphaFoldDB" id="A0AAV7M8C1"/>
<evidence type="ECO:0000313" key="2">
    <source>
        <dbReference type="EMBL" id="KAJ1099025.1"/>
    </source>
</evidence>
<evidence type="ECO:0000256" key="1">
    <source>
        <dbReference type="SAM" id="MobiDB-lite"/>
    </source>
</evidence>
<gene>
    <name evidence="2" type="ORF">NDU88_004129</name>
</gene>
<dbReference type="EMBL" id="JANPWB010000014">
    <property type="protein sequence ID" value="KAJ1099025.1"/>
    <property type="molecule type" value="Genomic_DNA"/>
</dbReference>
<accession>A0AAV7M8C1</accession>
<evidence type="ECO:0000313" key="3">
    <source>
        <dbReference type="Proteomes" id="UP001066276"/>
    </source>
</evidence>
<proteinExistence type="predicted"/>